<feature type="transmembrane region" description="Helical" evidence="5">
    <location>
        <begin position="97"/>
        <end position="118"/>
    </location>
</feature>
<keyword evidence="7" id="KW-1185">Reference proteome</keyword>
<evidence type="ECO:0000313" key="7">
    <source>
        <dbReference type="Proteomes" id="UP001399917"/>
    </source>
</evidence>
<feature type="transmembrane region" description="Helical" evidence="5">
    <location>
        <begin position="294"/>
        <end position="316"/>
    </location>
</feature>
<evidence type="ECO:0000313" key="6">
    <source>
        <dbReference type="EMBL" id="GAA3877513.1"/>
    </source>
</evidence>
<feature type="transmembrane region" description="Helical" evidence="5">
    <location>
        <begin position="55"/>
        <end position="76"/>
    </location>
</feature>
<dbReference type="PANTHER" id="PTHR37955">
    <property type="entry name" value="TELLURITE RESISTANCE PROTEIN TEHA"/>
    <property type="match status" value="1"/>
</dbReference>
<dbReference type="Gene3D" id="1.50.10.150">
    <property type="entry name" value="Voltage-dependent anion channel"/>
    <property type="match status" value="1"/>
</dbReference>
<protein>
    <submittedName>
        <fullName evidence="6">Tellurium resistance protein</fullName>
    </submittedName>
</protein>
<evidence type="ECO:0000256" key="5">
    <source>
        <dbReference type="SAM" id="Phobius"/>
    </source>
</evidence>
<name>A0ABP7KJ39_9RHOB</name>
<dbReference type="PANTHER" id="PTHR37955:SF1">
    <property type="entry name" value="DEP DOMAIN-CONTAINING PROTEIN"/>
    <property type="match status" value="1"/>
</dbReference>
<keyword evidence="2 5" id="KW-0812">Transmembrane</keyword>
<comment type="caution">
    <text evidence="6">The sequence shown here is derived from an EMBL/GenBank/DDBJ whole genome shotgun (WGS) entry which is preliminary data.</text>
</comment>
<keyword evidence="4 5" id="KW-0472">Membrane</keyword>
<dbReference type="InterPro" id="IPR052951">
    <property type="entry name" value="Tellurite_res_ion_channel"/>
</dbReference>
<comment type="subcellular location">
    <subcellularLocation>
        <location evidence="1">Membrane</location>
        <topology evidence="1">Multi-pass membrane protein</topology>
    </subcellularLocation>
</comment>
<dbReference type="RefSeq" id="WP_344848344.1">
    <property type="nucleotide sequence ID" value="NZ_BAABDF010000007.1"/>
</dbReference>
<dbReference type="Pfam" id="PF03595">
    <property type="entry name" value="SLAC1"/>
    <property type="match status" value="1"/>
</dbReference>
<feature type="transmembrane region" description="Helical" evidence="5">
    <location>
        <begin position="214"/>
        <end position="233"/>
    </location>
</feature>
<accession>A0ABP7KJ39</accession>
<feature type="transmembrane region" description="Helical" evidence="5">
    <location>
        <begin position="266"/>
        <end position="288"/>
    </location>
</feature>
<feature type="transmembrane region" description="Helical" evidence="5">
    <location>
        <begin position="239"/>
        <end position="259"/>
    </location>
</feature>
<sequence length="333" mass="35154">MSNPPRQPIPPKPFSAPPRGLWRATPPAIFPPLLGLFGIGLAWRQATVVLGAPAFIGDMFLGAVSLLYLFAVFAYLAKVVRRLATLPEDLRILPGRAGLPAASAAGMLFAAVLVPYATMAAQSVLVLALCAHALIALLIIRALLIGPVEQRRVTPAWHLSFVGFIIAPLAAVPLGWVELSQVIFVTTLPVAVAVWIISAFQFSRADVPVPLRPLLAIHLAPVCLFGIVSALLGYGALSIAFGGLGIIVMAVMLMAVRYLTAGDFSALWGAFTFPMAAFANLMFAAAFYKVTPFAVLGGIELALATLAVCVIAFRVMKLWANGKLAKSTNASTV</sequence>
<proteinExistence type="predicted"/>
<evidence type="ECO:0000256" key="3">
    <source>
        <dbReference type="ARBA" id="ARBA00022989"/>
    </source>
</evidence>
<gene>
    <name evidence="6" type="ORF">GCM10022404_29070</name>
</gene>
<dbReference type="CDD" id="cd09322">
    <property type="entry name" value="TDT_TehA_like"/>
    <property type="match status" value="1"/>
</dbReference>
<evidence type="ECO:0000256" key="2">
    <source>
        <dbReference type="ARBA" id="ARBA00022692"/>
    </source>
</evidence>
<dbReference type="EMBL" id="BAABDF010000007">
    <property type="protein sequence ID" value="GAA3877513.1"/>
    <property type="molecule type" value="Genomic_DNA"/>
</dbReference>
<feature type="transmembrane region" description="Helical" evidence="5">
    <location>
        <begin position="124"/>
        <end position="144"/>
    </location>
</feature>
<organism evidence="6 7">
    <name type="scientific">Celeribacter arenosi</name>
    <dbReference type="NCBI Taxonomy" id="792649"/>
    <lineage>
        <taxon>Bacteria</taxon>
        <taxon>Pseudomonadati</taxon>
        <taxon>Pseudomonadota</taxon>
        <taxon>Alphaproteobacteria</taxon>
        <taxon>Rhodobacterales</taxon>
        <taxon>Roseobacteraceae</taxon>
        <taxon>Celeribacter</taxon>
    </lineage>
</organism>
<feature type="transmembrane region" description="Helical" evidence="5">
    <location>
        <begin position="182"/>
        <end position="202"/>
    </location>
</feature>
<keyword evidence="3 5" id="KW-1133">Transmembrane helix</keyword>
<dbReference type="InterPro" id="IPR038665">
    <property type="entry name" value="Voltage-dep_anion_channel_sf"/>
</dbReference>
<dbReference type="Proteomes" id="UP001399917">
    <property type="component" value="Unassembled WGS sequence"/>
</dbReference>
<dbReference type="InterPro" id="IPR004695">
    <property type="entry name" value="SLAC1/Mae1/Ssu1/TehA"/>
</dbReference>
<reference evidence="7" key="1">
    <citation type="journal article" date="2019" name="Int. J. Syst. Evol. Microbiol.">
        <title>The Global Catalogue of Microorganisms (GCM) 10K type strain sequencing project: providing services to taxonomists for standard genome sequencing and annotation.</title>
        <authorList>
            <consortium name="The Broad Institute Genomics Platform"/>
            <consortium name="The Broad Institute Genome Sequencing Center for Infectious Disease"/>
            <person name="Wu L."/>
            <person name="Ma J."/>
        </authorList>
    </citation>
    <scope>NUCLEOTIDE SEQUENCE [LARGE SCALE GENOMIC DNA]</scope>
    <source>
        <strain evidence="7">JCM 17190</strain>
    </source>
</reference>
<evidence type="ECO:0000256" key="1">
    <source>
        <dbReference type="ARBA" id="ARBA00004141"/>
    </source>
</evidence>
<feature type="transmembrane region" description="Helical" evidence="5">
    <location>
        <begin position="21"/>
        <end position="43"/>
    </location>
</feature>
<evidence type="ECO:0000256" key="4">
    <source>
        <dbReference type="ARBA" id="ARBA00023136"/>
    </source>
</evidence>
<feature type="transmembrane region" description="Helical" evidence="5">
    <location>
        <begin position="156"/>
        <end position="176"/>
    </location>
</feature>